<keyword evidence="1" id="KW-0812">Transmembrane</keyword>
<dbReference type="RefSeq" id="WP_153419279.1">
    <property type="nucleotide sequence ID" value="NZ_WFLM01000002.1"/>
</dbReference>
<keyword evidence="1" id="KW-1133">Transmembrane helix</keyword>
<proteinExistence type="predicted"/>
<dbReference type="EMBL" id="WFLM01000002">
    <property type="protein sequence ID" value="KAB8039788.1"/>
    <property type="molecule type" value="Genomic_DNA"/>
</dbReference>
<gene>
    <name evidence="2" type="ORF">GCL60_05865</name>
</gene>
<organism evidence="2 3">
    <name type="scientific">Silvanigrella paludirubra</name>
    <dbReference type="NCBI Taxonomy" id="2499159"/>
    <lineage>
        <taxon>Bacteria</taxon>
        <taxon>Pseudomonadati</taxon>
        <taxon>Bdellovibrionota</taxon>
        <taxon>Oligoflexia</taxon>
        <taxon>Silvanigrellales</taxon>
        <taxon>Silvanigrellaceae</taxon>
        <taxon>Silvanigrella</taxon>
    </lineage>
</organism>
<dbReference type="OrthoDB" id="5295947at2"/>
<sequence length="170" mass="19547">MLIKTIDYLLTYIGVFLGAIVQAVFLMLPIDFKNWEDDSLYVLTYVAFQGAAAAFIFILVPFLLEIRSLQVNTLVALLIGICILAAIRATRIIPLEFTFPLKEKVIPAKPILFNEFYDANRYSILADFSFDLPDGELRYNEFKERLMRTRAEDNESILEELISNENDMFS</sequence>
<feature type="transmembrane region" description="Helical" evidence="1">
    <location>
        <begin position="6"/>
        <end position="28"/>
    </location>
</feature>
<evidence type="ECO:0000313" key="2">
    <source>
        <dbReference type="EMBL" id="KAB8039788.1"/>
    </source>
</evidence>
<comment type="caution">
    <text evidence="2">The sequence shown here is derived from an EMBL/GenBank/DDBJ whole genome shotgun (WGS) entry which is preliminary data.</text>
</comment>
<dbReference type="AlphaFoldDB" id="A0A6N6VZ87"/>
<dbReference type="Proteomes" id="UP000437748">
    <property type="component" value="Unassembled WGS sequence"/>
</dbReference>
<accession>A0A6N6VZ87</accession>
<keyword evidence="1" id="KW-0472">Membrane</keyword>
<name>A0A6N6VZ87_9BACT</name>
<reference evidence="2 3" key="1">
    <citation type="submission" date="2019-10" db="EMBL/GenBank/DDBJ databases">
        <title>New species of Slilvanegrellaceae.</title>
        <authorList>
            <person name="Pitt A."/>
            <person name="Hahn M.W."/>
        </authorList>
    </citation>
    <scope>NUCLEOTIDE SEQUENCE [LARGE SCALE GENOMIC DNA]</scope>
    <source>
        <strain evidence="2 3">SP-Ram-0.45-NSY-1</strain>
    </source>
</reference>
<evidence type="ECO:0000313" key="3">
    <source>
        <dbReference type="Proteomes" id="UP000437748"/>
    </source>
</evidence>
<keyword evidence="3" id="KW-1185">Reference proteome</keyword>
<protein>
    <submittedName>
        <fullName evidence="2">Uncharacterized protein</fullName>
    </submittedName>
</protein>
<evidence type="ECO:0000256" key="1">
    <source>
        <dbReference type="SAM" id="Phobius"/>
    </source>
</evidence>
<feature type="transmembrane region" description="Helical" evidence="1">
    <location>
        <begin position="69"/>
        <end position="87"/>
    </location>
</feature>
<feature type="transmembrane region" description="Helical" evidence="1">
    <location>
        <begin position="40"/>
        <end position="63"/>
    </location>
</feature>